<gene>
    <name evidence="2" type="ORF">R3P38DRAFT_3257501</name>
</gene>
<dbReference type="AlphaFoldDB" id="A0AAW0DCT6"/>
<keyword evidence="3" id="KW-1185">Reference proteome</keyword>
<protein>
    <submittedName>
        <fullName evidence="2">Uncharacterized protein</fullName>
    </submittedName>
</protein>
<reference evidence="2 3" key="1">
    <citation type="journal article" date="2024" name="J Genomics">
        <title>Draft genome sequencing and assembly of Favolaschia claudopus CIRM-BRFM 2984 isolated from oak limbs.</title>
        <authorList>
            <person name="Navarro D."/>
            <person name="Drula E."/>
            <person name="Chaduli D."/>
            <person name="Cazenave R."/>
            <person name="Ahrendt S."/>
            <person name="Wang J."/>
            <person name="Lipzen A."/>
            <person name="Daum C."/>
            <person name="Barry K."/>
            <person name="Grigoriev I.V."/>
            <person name="Favel A."/>
            <person name="Rosso M.N."/>
            <person name="Martin F."/>
        </authorList>
    </citation>
    <scope>NUCLEOTIDE SEQUENCE [LARGE SCALE GENOMIC DNA]</scope>
    <source>
        <strain evidence="2 3">CIRM-BRFM 2984</strain>
    </source>
</reference>
<organism evidence="2 3">
    <name type="scientific">Favolaschia claudopus</name>
    <dbReference type="NCBI Taxonomy" id="2862362"/>
    <lineage>
        <taxon>Eukaryota</taxon>
        <taxon>Fungi</taxon>
        <taxon>Dikarya</taxon>
        <taxon>Basidiomycota</taxon>
        <taxon>Agaricomycotina</taxon>
        <taxon>Agaricomycetes</taxon>
        <taxon>Agaricomycetidae</taxon>
        <taxon>Agaricales</taxon>
        <taxon>Marasmiineae</taxon>
        <taxon>Mycenaceae</taxon>
        <taxon>Favolaschia</taxon>
    </lineage>
</organism>
<comment type="caution">
    <text evidence="2">The sequence shown here is derived from an EMBL/GenBank/DDBJ whole genome shotgun (WGS) entry which is preliminary data.</text>
</comment>
<accession>A0AAW0DCT6</accession>
<evidence type="ECO:0000313" key="3">
    <source>
        <dbReference type="Proteomes" id="UP001362999"/>
    </source>
</evidence>
<dbReference type="Proteomes" id="UP001362999">
    <property type="component" value="Unassembled WGS sequence"/>
</dbReference>
<sequence>MSSIPNLRAHIDGLSSTIEALELTLRNLFKERSEVQRELNSFIDPIALLPPELRVDIFLL</sequence>
<name>A0AAW0DCT6_9AGAR</name>
<keyword evidence="1" id="KW-0175">Coiled coil</keyword>
<proteinExistence type="predicted"/>
<dbReference type="EMBL" id="JAWWNJ010000009">
    <property type="protein sequence ID" value="KAK7048943.1"/>
    <property type="molecule type" value="Genomic_DNA"/>
</dbReference>
<evidence type="ECO:0000313" key="2">
    <source>
        <dbReference type="EMBL" id="KAK7048943.1"/>
    </source>
</evidence>
<feature type="coiled-coil region" evidence="1">
    <location>
        <begin position="11"/>
        <end position="38"/>
    </location>
</feature>
<evidence type="ECO:0000256" key="1">
    <source>
        <dbReference type="SAM" id="Coils"/>
    </source>
</evidence>